<evidence type="ECO:0000313" key="4">
    <source>
        <dbReference type="EMBL" id="CAH0377081.1"/>
    </source>
</evidence>
<dbReference type="SUPFAM" id="SSF50156">
    <property type="entry name" value="PDZ domain-like"/>
    <property type="match status" value="1"/>
</dbReference>
<dbReference type="PANTHER" id="PTHR16166">
    <property type="entry name" value="VACUOLAR PROTEIN SORTING-ASSOCIATED PROTEIN VPS13"/>
    <property type="match status" value="1"/>
</dbReference>
<dbReference type="PANTHER" id="PTHR16166:SF93">
    <property type="entry name" value="INTERMEMBRANE LIPID TRANSFER PROTEIN VPS13"/>
    <property type="match status" value="1"/>
</dbReference>
<proteinExistence type="inferred from homology"/>
<dbReference type="InterPro" id="IPR001478">
    <property type="entry name" value="PDZ"/>
</dbReference>
<comment type="similarity">
    <text evidence="1">Belongs to the VPS13 family.</text>
</comment>
<dbReference type="GO" id="GO:0006623">
    <property type="term" value="P:protein targeting to vacuole"/>
    <property type="evidence" value="ECO:0007669"/>
    <property type="project" value="TreeGrafter"/>
</dbReference>
<organism evidence="4 5">
    <name type="scientific">Pelagomonas calceolata</name>
    <dbReference type="NCBI Taxonomy" id="35677"/>
    <lineage>
        <taxon>Eukaryota</taxon>
        <taxon>Sar</taxon>
        <taxon>Stramenopiles</taxon>
        <taxon>Ochrophyta</taxon>
        <taxon>Pelagophyceae</taxon>
        <taxon>Pelagomonadales</taxon>
        <taxon>Pelagomonadaceae</taxon>
        <taxon>Pelagomonas</taxon>
    </lineage>
</organism>
<dbReference type="Proteomes" id="UP000789595">
    <property type="component" value="Unassembled WGS sequence"/>
</dbReference>
<dbReference type="EMBL" id="CAKKNE010000005">
    <property type="protein sequence ID" value="CAH0377081.1"/>
    <property type="molecule type" value="Genomic_DNA"/>
</dbReference>
<feature type="domain" description="PDZ" evidence="3">
    <location>
        <begin position="1515"/>
        <end position="1594"/>
    </location>
</feature>
<gene>
    <name evidence="4" type="ORF">PECAL_5P16610</name>
</gene>
<evidence type="ECO:0000313" key="5">
    <source>
        <dbReference type="Proteomes" id="UP000789595"/>
    </source>
</evidence>
<feature type="compositionally biased region" description="Low complexity" evidence="2">
    <location>
        <begin position="17"/>
        <end position="32"/>
    </location>
</feature>
<feature type="region of interest" description="Disordered" evidence="2">
    <location>
        <begin position="1"/>
        <end position="32"/>
    </location>
</feature>
<reference evidence="4" key="1">
    <citation type="submission" date="2021-11" db="EMBL/GenBank/DDBJ databases">
        <authorList>
            <consortium name="Genoscope - CEA"/>
            <person name="William W."/>
        </authorList>
    </citation>
    <scope>NUCLEOTIDE SEQUENCE</scope>
</reference>
<dbReference type="PROSITE" id="PS50106">
    <property type="entry name" value="PDZ"/>
    <property type="match status" value="1"/>
</dbReference>
<evidence type="ECO:0000256" key="1">
    <source>
        <dbReference type="ARBA" id="ARBA00006545"/>
    </source>
</evidence>
<name>A0A8J2T018_9STRA</name>
<protein>
    <recommendedName>
        <fullName evidence="3">PDZ domain-containing protein</fullName>
    </recommendedName>
</protein>
<evidence type="ECO:0000256" key="2">
    <source>
        <dbReference type="SAM" id="MobiDB-lite"/>
    </source>
</evidence>
<evidence type="ECO:0000259" key="3">
    <source>
        <dbReference type="PROSITE" id="PS50106"/>
    </source>
</evidence>
<keyword evidence="5" id="KW-1185">Reference proteome</keyword>
<accession>A0A8J2T018</accession>
<sequence>MTPPPAVRTPSTPPARPSKTPKTTETAAPTTPWHERLATKVYAGRLEVRATHVREPILEADAALLIIRWAALLSPRTPVVELTLDDASLDLDAEMSASPPPTTKADAVSAVLSWLVLRLLALLLSDARIVLRRCRVARKQYVATVASATVDVSLSPPRVAAATPRDAVASALRAAAAGAAGTRGSVALAAEGVDAKRRAGEQVLAADRLSGSGCVGISHATSLEISGEADGASVRGREPQAFRATLTAMLRDGAVESGDGALTAATAAEDALSIALSIENGRRSLKVEVSKPLDEVLPRAWMDYFGSGDTSSALDIELEAKARTRVGLANDDGSVVALVVEEGGRLATSNNTTKASASLEIDIDDDTVLRVEDARLDATPSQTAIHAASAIIRCTPSQSKIVEGLMPTNTTTKGKLRLDVKRLECTLFDGADASDRRAFCVHLFLMNLAAVADNDKVAARCGQCEIFSRGPRATSDAPALKAFSEGGDALIVRSSPEKLEVALAVVKADLDEAALVDMRGCADAFASSSSSVGDVAVTATTATVAYRVANGAVTCEGDNLRYATNEASLASLNIRAGPYEKDLINASTVSLEINEAYRVQCEACDVCYQGAAWGVVLEAWAEALPSSSTTSEDTVFALKAQRATVGAPGSRAGLRMARLSASTVECAVDGLGRWAVAAKRPRLETFDNSSVKQLADLGGELSCTVDWASDDGLIVKARAPAVRATVALTRYDHDLIRTVVWRTLSGGDDPVVPSDKSLRVEVEAGAADLRLEDVGRIASTGVRLEVIRPHGAFTTFAVKCAAATVYDRARKTIASPESTGADAFEFSVGHGDADLNGIRASLTSLTARHTSIIWRAEAWWAFRDFFRYEYVRDARDGPSNDFPPTVEDDRPYGFRLALEKGRVALPPSRKRTTSLELRGASVTYDYDSREASHRGAWTAVDVNAVCGSLTLETVAKASIHLSPDGTRRHIIIEGAKAIKAPSDDVFADGVRDAFGCVYRALGYDDDVSDETPSSLLLLEARVDSITGIVGDREVSIKSLAYGRRRASPQKAWLEAARAASVEVSSVQNDARGILGRLALNAAPKSVAGSLEQGFRADAQDDGAWVLDVPRVSVLEPGAIASLVDAMATHAPSSNEAGSLRLALGALVVQASPETIIQTGACRLTRDADSTSANVKDVSLTVDDDSVIACAALTLSSFRGRVAVACDALCRVDAARLNDAKEALTNLAALAPKSGDASQEPLTLAVGDLDVAHGASVLKGSLTAAYSGTKVDAHLQTVEATHGALILAAPSSIDVTFETNTGVLTAEAAPVDLRAGAVACRFGKINLRRDGRGTALIGRSMSGGTATCQVKLEPDDGNPARPTAVLAWESDAGWDAVLVADVPLKADPLDVQLRTLPRTTVSIDVGGTAVDIRDASLAWEAGALKINDAAVSVGATSFTTSVQIDASIPRISVHAPLQYELPPHFAKAIKSVVSVLMAGGGSEECRAASQLKEGAFPMLDDVLSLYAALGTRDEEAMPRVRTFAGAKLGLVLVRRGARIIVEEVGGDEARVLGVRKGDTLLEVAGTKITNHTVADAARLIGAAERPLSLTLLAPVVPKEASPLSIELALHGGASLILTRNDSTPLLKVSLDTIAVSATKIDVTGLGIDGFRSNAWEPVLEPCGATLVLATEGAAVTFTEELRVNVSSSLVTTAREACAPLRGEGNAGTQKLALSSPSTAISFIEGGPEEPQREAFVVTVDGLFATYESGLNLRLACTSIQVDAHGDAAFPVVLRPTPKRDEEESNAPFVALSIDGNDDSLGGALHVTRSLDLNIDEATVVRALALFQALQLSSSSQSSRQIGRVAASRLKARLSVRWSSTGDTVAPELAACLPAIDTSSTLRKLLDVFAAVERSRVTLPPFEVEGCQDTKALTTIAAQHYKKAFSKNALEIAGSLRALGNPLGLARGIQRGLEDAVREPIQGLLNAQSSDEPLEAFAVGFERGARSLAKHAVGGTAGSLAQITGNISRAASHLALDDAYLAAQRAKDDARRDGDAAGVIDTREEDIAAVDGLASGFDSFVGGIVDGVTTLVQAPVRGAEAGGAVGAAKGAAKGAIGMVVKPVVGVADAATDVLRGIRDTTDDVDEDGDEDRRVLDLLRDSVSLQKRPARALYGRERVLRAYSYNDARALSMLLQACDELLGDLPPGADAFLERVSLGNSSELVVAEGAVALLRETGVDFVAPASLVLGCKREKSGEAVVLIAAAAPTSGSVAEPPRRHVVPFASEAHGDALADAVGDILARRALEAVPSF</sequence>
<comment type="caution">
    <text evidence="4">The sequence shown here is derived from an EMBL/GenBank/DDBJ whole genome shotgun (WGS) entry which is preliminary data.</text>
</comment>
<dbReference type="GO" id="GO:0045053">
    <property type="term" value="P:protein retention in Golgi apparatus"/>
    <property type="evidence" value="ECO:0007669"/>
    <property type="project" value="TreeGrafter"/>
</dbReference>
<dbReference type="OrthoDB" id="39482at2759"/>
<dbReference type="InterPro" id="IPR026847">
    <property type="entry name" value="VPS13"/>
</dbReference>
<feature type="compositionally biased region" description="Pro residues" evidence="2">
    <location>
        <begin position="1"/>
        <end position="16"/>
    </location>
</feature>
<dbReference type="InterPro" id="IPR036034">
    <property type="entry name" value="PDZ_sf"/>
</dbReference>